<name>A0A1E7X5V7_9BURK</name>
<dbReference type="PRINTS" id="PR00081">
    <property type="entry name" value="GDHRDH"/>
</dbReference>
<comment type="similarity">
    <text evidence="1">Belongs to the short-chain dehydrogenases/reductases (SDR) family.</text>
</comment>
<dbReference type="RefSeq" id="WP_070246539.1">
    <property type="nucleotide sequence ID" value="NZ_LROM01000049.1"/>
</dbReference>
<dbReference type="OrthoDB" id="9806974at2"/>
<dbReference type="Pfam" id="PF13561">
    <property type="entry name" value="adh_short_C2"/>
    <property type="match status" value="1"/>
</dbReference>
<dbReference type="PROSITE" id="PS00061">
    <property type="entry name" value="ADH_SHORT"/>
    <property type="match status" value="1"/>
</dbReference>
<organism evidence="4 5">
    <name type="scientific">Duganella phyllosphaerae</name>
    <dbReference type="NCBI Taxonomy" id="762836"/>
    <lineage>
        <taxon>Bacteria</taxon>
        <taxon>Pseudomonadati</taxon>
        <taxon>Pseudomonadota</taxon>
        <taxon>Betaproteobacteria</taxon>
        <taxon>Burkholderiales</taxon>
        <taxon>Oxalobacteraceae</taxon>
        <taxon>Telluria group</taxon>
        <taxon>Duganella</taxon>
    </lineage>
</organism>
<dbReference type="Proteomes" id="UP000175989">
    <property type="component" value="Unassembled WGS sequence"/>
</dbReference>
<dbReference type="GO" id="GO:0004316">
    <property type="term" value="F:3-oxoacyl-[acyl-carrier-protein] reductase (NADPH) activity"/>
    <property type="evidence" value="ECO:0007669"/>
    <property type="project" value="UniProtKB-EC"/>
</dbReference>
<protein>
    <submittedName>
        <fullName evidence="4">3-oxoacyl-[acyl-carrier-protein] reductase FabG</fullName>
        <ecNumber evidence="4">1.1.1.100</ecNumber>
    </submittedName>
</protein>
<evidence type="ECO:0000256" key="1">
    <source>
        <dbReference type="ARBA" id="ARBA00006484"/>
    </source>
</evidence>
<keyword evidence="2 4" id="KW-0560">Oxidoreductase</keyword>
<reference evidence="5" key="1">
    <citation type="journal article" date="2016" name="Front. Microbiol.">
        <title>Molecular Keys to the Janthinobacterium and Duganella spp. Interaction with the Plant Pathogen Fusarium graminearum.</title>
        <authorList>
            <person name="Haack F.S."/>
            <person name="Poehlein A."/>
            <person name="Kroger C."/>
            <person name="Voigt C.A."/>
            <person name="Piepenbring M."/>
            <person name="Bode H.B."/>
            <person name="Daniel R."/>
            <person name="Schafer W."/>
            <person name="Streit W.R."/>
        </authorList>
    </citation>
    <scope>NUCLEOTIDE SEQUENCE [LARGE SCALE GENOMIC DNA]</scope>
    <source>
        <strain evidence="5">T54</strain>
    </source>
</reference>
<evidence type="ECO:0000313" key="4">
    <source>
        <dbReference type="EMBL" id="OFA08375.1"/>
    </source>
</evidence>
<feature type="domain" description="Ketoreductase" evidence="3">
    <location>
        <begin position="12"/>
        <end position="194"/>
    </location>
</feature>
<comment type="caution">
    <text evidence="4">The sequence shown here is derived from an EMBL/GenBank/DDBJ whole genome shotgun (WGS) entry which is preliminary data.</text>
</comment>
<dbReference type="InterPro" id="IPR020904">
    <property type="entry name" value="Sc_DH/Rdtase_CS"/>
</dbReference>
<gene>
    <name evidence="4" type="primary">fabG_4</name>
    <name evidence="4" type="ORF">DUPY_07790</name>
</gene>
<dbReference type="PANTHER" id="PTHR43639:SF1">
    <property type="entry name" value="SHORT-CHAIN DEHYDROGENASE_REDUCTASE FAMILY PROTEIN"/>
    <property type="match status" value="1"/>
</dbReference>
<proteinExistence type="inferred from homology"/>
<dbReference type="PATRIC" id="fig|762836.4.peg.821"/>
<dbReference type="InterPro" id="IPR036291">
    <property type="entry name" value="NAD(P)-bd_dom_sf"/>
</dbReference>
<dbReference type="EMBL" id="LROM01000049">
    <property type="protein sequence ID" value="OFA08375.1"/>
    <property type="molecule type" value="Genomic_DNA"/>
</dbReference>
<dbReference type="CDD" id="cd05233">
    <property type="entry name" value="SDR_c"/>
    <property type="match status" value="1"/>
</dbReference>
<evidence type="ECO:0000256" key="2">
    <source>
        <dbReference type="ARBA" id="ARBA00023002"/>
    </source>
</evidence>
<dbReference type="InterPro" id="IPR057326">
    <property type="entry name" value="KR_dom"/>
</dbReference>
<dbReference type="PRINTS" id="PR00080">
    <property type="entry name" value="SDRFAMILY"/>
</dbReference>
<dbReference type="SMART" id="SM00822">
    <property type="entry name" value="PKS_KR"/>
    <property type="match status" value="1"/>
</dbReference>
<dbReference type="AlphaFoldDB" id="A0A1E7X5V7"/>
<dbReference type="EC" id="1.1.1.100" evidence="4"/>
<accession>A0A1E7X5V7</accession>
<dbReference type="InterPro" id="IPR002347">
    <property type="entry name" value="SDR_fam"/>
</dbReference>
<dbReference type="Gene3D" id="3.40.50.720">
    <property type="entry name" value="NAD(P)-binding Rossmann-like Domain"/>
    <property type="match status" value="1"/>
</dbReference>
<dbReference type="FunFam" id="3.40.50.720:FF:000084">
    <property type="entry name" value="Short-chain dehydrogenase reductase"/>
    <property type="match status" value="1"/>
</dbReference>
<evidence type="ECO:0000313" key="5">
    <source>
        <dbReference type="Proteomes" id="UP000175989"/>
    </source>
</evidence>
<keyword evidence="5" id="KW-1185">Reference proteome</keyword>
<evidence type="ECO:0000259" key="3">
    <source>
        <dbReference type="SMART" id="SM00822"/>
    </source>
</evidence>
<dbReference type="PANTHER" id="PTHR43639">
    <property type="entry name" value="OXIDOREDUCTASE, SHORT-CHAIN DEHYDROGENASE/REDUCTASE FAMILY (AFU_ORTHOLOGUE AFUA_5G02870)"/>
    <property type="match status" value="1"/>
</dbReference>
<dbReference type="SUPFAM" id="SSF51735">
    <property type="entry name" value="NAD(P)-binding Rossmann-fold domains"/>
    <property type="match status" value="1"/>
</dbReference>
<sequence>MELKQSTELTGKKALVMGGASGIGKATSLALAAAGADVVLTYWSSAEEAEQVVTQIRTLGRQAHAIRADVADADVAEQVFAQAEHSIGEIDTLFANIGGLIQRCRVVDMPLSLWNESMNLNLTSTFLICQAALKRMEPRGRGTIVTMSSLAAFDGGGPGSSHYAASKAAVATFTRALAKEVGPLGIRVNGVAPGLIATRFHDTFNTPANRLAIAERTPAKREGQPADVANVVVFLASERAAFLAGEIIQVNGGLALY</sequence>